<evidence type="ECO:0000256" key="11">
    <source>
        <dbReference type="ARBA" id="ARBA00023136"/>
    </source>
</evidence>
<evidence type="ECO:0000256" key="6">
    <source>
        <dbReference type="ARBA" id="ARBA00022692"/>
    </source>
</evidence>
<reference evidence="20 22" key="2">
    <citation type="submission" date="2016-10" db="EMBL/GenBank/DDBJ databases">
        <authorList>
            <person name="Varghese N."/>
            <person name="Submissions S."/>
        </authorList>
    </citation>
    <scope>NUCLEOTIDE SEQUENCE [LARGE SCALE GENOMIC DNA]</scope>
    <source>
        <strain evidence="20 22">DSM 6083</strain>
    </source>
</reference>
<evidence type="ECO:0000256" key="15">
    <source>
        <dbReference type="RuleBase" id="RU003357"/>
    </source>
</evidence>
<feature type="domain" description="TonB-dependent receptor plug" evidence="18">
    <location>
        <begin position="70"/>
        <end position="168"/>
    </location>
</feature>
<dbReference type="EMBL" id="CP007511">
    <property type="protein sequence ID" value="AJE14288.1"/>
    <property type="molecule type" value="Genomic_DNA"/>
</dbReference>
<dbReference type="EMBL" id="FNHO01000007">
    <property type="protein sequence ID" value="SDM67602.1"/>
    <property type="molecule type" value="Genomic_DNA"/>
</dbReference>
<keyword evidence="6 14" id="KW-0812">Transmembrane</keyword>
<keyword evidence="22" id="KW-1185">Reference proteome</keyword>
<evidence type="ECO:0000256" key="2">
    <source>
        <dbReference type="ARBA" id="ARBA00009810"/>
    </source>
</evidence>
<evidence type="ECO:0000313" key="22">
    <source>
        <dbReference type="Proteomes" id="UP000182276"/>
    </source>
</evidence>
<dbReference type="PROSITE" id="PS52016">
    <property type="entry name" value="TONB_DEPENDENT_REC_3"/>
    <property type="match status" value="1"/>
</dbReference>
<keyword evidence="13 14" id="KW-0998">Cell outer membrane</keyword>
<dbReference type="GeneID" id="77259130"/>
<evidence type="ECO:0000313" key="19">
    <source>
        <dbReference type="EMBL" id="AJE14288.1"/>
    </source>
</evidence>
<sequence>MSRQIPEPNSPRLFASALGAAVTALSLPAAAGAGRPADEPVALDAVTVVGDHQEAYKADESASNKYTAPLRETPKSVTVITDQVIRDTGSLSLVDALRTTSGITFGAGEGGNPAGDRPIIRGFNAESDTFIDGLRDVGSQTREIFNIERIEVSKGPGSAYTGAGSTGGSLNLISKTAKQQDFGDASFTYGSDQTRRYTLDVNRVLADNVAGRLNLLKHEANVAGRDGVEVRRWGVAPTITFGFDTPTRATLSYYHLETDDIPDYGLPLTDATAPDSARKPVAVDRDNFYGLSNRDYRDSTTDAGTLKLEHDLNDSLTLLNTTRVVRTTLDYIVTTPNDSKTGNLSQGLVYRAPKSRNSTSEGWANQTDLKALFATGAIEHSLVTGVEISREGVHNRAYFTSPGTAGSTCSPAHVSSGDCTSLSNPDHEAAWTGSITDSNAFTDTDTDTLSAYIFDTLKFDERWSLNVGLRYDDFETRASGVTVTRGTNTVDGTTELENKSHFWSYQLGLVFNPLPNGSVYAAWSTSANPVGETAGEGASNIAVATEELTPERNRNYEVGTKWDFFDDRLGVTAALFRTEKTNARVLEADGTTSNIGETRVDGFELGLNGQITPKWNAFASYTYLDGEIVESGRVDVNARPGNGPANVDYVVGGANGNDIPNTAQNSFSFWSTYQLTPVLTVGGGANYVDSRFGDVTNSVEVPSYWRYDAMAAYRVSKHLDLQLNVQNLTDKRYFDQVYTSHMAHVAPGRTALLSTNFHF</sequence>
<dbReference type="Proteomes" id="UP000182276">
    <property type="component" value="Unassembled WGS sequence"/>
</dbReference>
<evidence type="ECO:0000256" key="12">
    <source>
        <dbReference type="ARBA" id="ARBA00023170"/>
    </source>
</evidence>
<keyword evidence="3 14" id="KW-0813">Transport</keyword>
<evidence type="ECO:0000256" key="4">
    <source>
        <dbReference type="ARBA" id="ARBA00022452"/>
    </source>
</evidence>
<dbReference type="PANTHER" id="PTHR32552">
    <property type="entry name" value="FERRICHROME IRON RECEPTOR-RELATED"/>
    <property type="match status" value="1"/>
</dbReference>
<dbReference type="CDD" id="cd01347">
    <property type="entry name" value="ligand_gated_channel"/>
    <property type="match status" value="1"/>
</dbReference>
<keyword evidence="9" id="KW-0406">Ion transport</keyword>
<dbReference type="InterPro" id="IPR036942">
    <property type="entry name" value="Beta-barrel_TonB_sf"/>
</dbReference>
<dbReference type="InterPro" id="IPR012910">
    <property type="entry name" value="Plug_dom"/>
</dbReference>
<dbReference type="PANTHER" id="PTHR32552:SF89">
    <property type="entry name" value="CATECHOLATE SIDEROPHORE RECEPTOR FIU"/>
    <property type="match status" value="1"/>
</dbReference>
<dbReference type="FunFam" id="2.170.130.10:FF:000001">
    <property type="entry name" value="Catecholate siderophore TonB-dependent receptor"/>
    <property type="match status" value="1"/>
</dbReference>
<dbReference type="KEGG" id="pbm:CL52_04265"/>
<dbReference type="InterPro" id="IPR010105">
    <property type="entry name" value="TonB_sidphr_rcpt"/>
</dbReference>
<feature type="signal peptide" evidence="16">
    <location>
        <begin position="1"/>
        <end position="31"/>
    </location>
</feature>
<reference evidence="19 21" key="3">
    <citation type="journal article" name="Genome Announc.">
        <title>Complete Genome Sequence of Pseudomonas balearica DSM 6083T.</title>
        <authorList>
            <person name="Bennasar-Figueras A."/>
            <person name="Salva-Serra F."/>
            <person name="Jaen-Luchoro D."/>
            <person name="Segui C."/>
            <person name="Aliaga F."/>
            <person name="Busquets A."/>
            <person name="Gomila M."/>
            <person name="Moore E.R."/>
            <person name="Lalucat J."/>
        </authorList>
    </citation>
    <scope>NUCLEOTIDE SEQUENCE [LARGE SCALE GENOMIC DNA]</scope>
    <source>
        <strain evidence="21">DSM 6083</strain>
        <strain evidence="19">DSM6083</strain>
    </source>
</reference>
<keyword evidence="12 20" id="KW-0675">Receptor</keyword>
<proteinExistence type="inferred from homology"/>
<keyword evidence="5" id="KW-0410">Iron transport</keyword>
<dbReference type="GO" id="GO:0015344">
    <property type="term" value="F:siderophore uptake transmembrane transporter activity"/>
    <property type="evidence" value="ECO:0007669"/>
    <property type="project" value="TreeGrafter"/>
</dbReference>
<feature type="chain" id="PRO_5034164566" evidence="16">
    <location>
        <begin position="32"/>
        <end position="759"/>
    </location>
</feature>
<keyword evidence="11 14" id="KW-0472">Membrane</keyword>
<evidence type="ECO:0000256" key="5">
    <source>
        <dbReference type="ARBA" id="ARBA00022496"/>
    </source>
</evidence>
<dbReference type="Pfam" id="PF07715">
    <property type="entry name" value="Plug"/>
    <property type="match status" value="1"/>
</dbReference>
<dbReference type="InterPro" id="IPR039426">
    <property type="entry name" value="TonB-dep_rcpt-like"/>
</dbReference>
<reference evidence="21" key="1">
    <citation type="submission" date="2014-03" db="EMBL/GenBank/DDBJ databases">
        <title>Complete genome of Pseudomonas balearica DSM 6083T, a sewage water isolate from an enrichment with 2-methylnaphthalene.</title>
        <authorList>
            <person name="Salva-Serra F."/>
            <person name="Jaen-Luchoro D."/>
            <person name="Busquets A."/>
            <person name="Pena A."/>
            <person name="Gomila M."/>
            <person name="Bosch R."/>
            <person name="Nogales B."/>
            <person name="Garcia-Valdes E."/>
            <person name="Lalucat J."/>
            <person name="Bennasar A."/>
        </authorList>
    </citation>
    <scope>NUCLEOTIDE SEQUENCE [LARGE SCALE GENOMIC DNA]</scope>
    <source>
        <strain evidence="21">DSM 6083</strain>
    </source>
</reference>
<evidence type="ECO:0000259" key="18">
    <source>
        <dbReference type="Pfam" id="PF07715"/>
    </source>
</evidence>
<evidence type="ECO:0000256" key="9">
    <source>
        <dbReference type="ARBA" id="ARBA00023065"/>
    </source>
</evidence>
<evidence type="ECO:0000256" key="7">
    <source>
        <dbReference type="ARBA" id="ARBA00022729"/>
    </source>
</evidence>
<keyword evidence="7 16" id="KW-0732">Signal</keyword>
<dbReference type="SUPFAM" id="SSF56935">
    <property type="entry name" value="Porins"/>
    <property type="match status" value="1"/>
</dbReference>
<comment type="subcellular location">
    <subcellularLocation>
        <location evidence="1 14">Cell outer membrane</location>
        <topology evidence="1 14">Multi-pass membrane protein</topology>
    </subcellularLocation>
</comment>
<evidence type="ECO:0000259" key="17">
    <source>
        <dbReference type="Pfam" id="PF00593"/>
    </source>
</evidence>
<keyword evidence="8" id="KW-0408">Iron</keyword>
<dbReference type="GO" id="GO:0015891">
    <property type="term" value="P:siderophore transport"/>
    <property type="evidence" value="ECO:0007669"/>
    <property type="project" value="InterPro"/>
</dbReference>
<evidence type="ECO:0000256" key="13">
    <source>
        <dbReference type="ARBA" id="ARBA00023237"/>
    </source>
</evidence>
<accession>A0A8D4C5G9</accession>
<keyword evidence="10 15" id="KW-0798">TonB box</keyword>
<dbReference type="Gene3D" id="2.40.170.20">
    <property type="entry name" value="TonB-dependent receptor, beta-barrel domain"/>
    <property type="match status" value="1"/>
</dbReference>
<evidence type="ECO:0000256" key="3">
    <source>
        <dbReference type="ARBA" id="ARBA00022448"/>
    </source>
</evidence>
<dbReference type="InterPro" id="IPR000531">
    <property type="entry name" value="Beta-barrel_TonB"/>
</dbReference>
<dbReference type="NCBIfam" id="TIGR01783">
    <property type="entry name" value="TonB-siderophor"/>
    <property type="match status" value="1"/>
</dbReference>
<evidence type="ECO:0000256" key="10">
    <source>
        <dbReference type="ARBA" id="ARBA00023077"/>
    </source>
</evidence>
<dbReference type="InterPro" id="IPR037066">
    <property type="entry name" value="Plug_dom_sf"/>
</dbReference>
<dbReference type="GO" id="GO:0009279">
    <property type="term" value="C:cell outer membrane"/>
    <property type="evidence" value="ECO:0007669"/>
    <property type="project" value="UniProtKB-SubCell"/>
</dbReference>
<feature type="domain" description="TonB-dependent receptor-like beta-barrel" evidence="17">
    <location>
        <begin position="245"/>
        <end position="728"/>
    </location>
</feature>
<organism evidence="19 21">
    <name type="scientific">Stutzerimonas balearica DSM 6083</name>
    <dbReference type="NCBI Taxonomy" id="1123016"/>
    <lineage>
        <taxon>Bacteria</taxon>
        <taxon>Pseudomonadati</taxon>
        <taxon>Pseudomonadota</taxon>
        <taxon>Gammaproteobacteria</taxon>
        <taxon>Pseudomonadales</taxon>
        <taxon>Pseudomonadaceae</taxon>
        <taxon>Stutzerimonas</taxon>
    </lineage>
</organism>
<evidence type="ECO:0000313" key="21">
    <source>
        <dbReference type="Proteomes" id="UP000031271"/>
    </source>
</evidence>
<comment type="similarity">
    <text evidence="2 14 15">Belongs to the TonB-dependent receptor family.</text>
</comment>
<dbReference type="GO" id="GO:0038023">
    <property type="term" value="F:signaling receptor activity"/>
    <property type="evidence" value="ECO:0007669"/>
    <property type="project" value="InterPro"/>
</dbReference>
<protein>
    <submittedName>
        <fullName evidence="20">Catecholate siderophore receptor</fullName>
    </submittedName>
    <submittedName>
        <fullName evidence="19">Ligand-gated channel protein</fullName>
    </submittedName>
</protein>
<dbReference type="RefSeq" id="WP_043218719.1">
    <property type="nucleotide sequence ID" value="NZ_CP007511.1"/>
</dbReference>
<name>A0A8D4C5G9_9GAMM</name>
<evidence type="ECO:0000313" key="20">
    <source>
        <dbReference type="EMBL" id="SDM67602.1"/>
    </source>
</evidence>
<keyword evidence="4 14" id="KW-1134">Transmembrane beta strand</keyword>
<dbReference type="Gene3D" id="2.170.130.10">
    <property type="entry name" value="TonB-dependent receptor, plug domain"/>
    <property type="match status" value="1"/>
</dbReference>
<evidence type="ECO:0000256" key="14">
    <source>
        <dbReference type="PROSITE-ProRule" id="PRU01360"/>
    </source>
</evidence>
<dbReference type="Pfam" id="PF00593">
    <property type="entry name" value="TonB_dep_Rec_b-barrel"/>
    <property type="match status" value="1"/>
</dbReference>
<evidence type="ECO:0000256" key="8">
    <source>
        <dbReference type="ARBA" id="ARBA00023004"/>
    </source>
</evidence>
<dbReference type="Proteomes" id="UP000031271">
    <property type="component" value="Chromosome"/>
</dbReference>
<dbReference type="AlphaFoldDB" id="A0A8D4C5G9"/>
<gene>
    <name evidence="19" type="ORF">CL52_04265</name>
    <name evidence="20" type="ORF">SAMN05660875_107108</name>
</gene>
<evidence type="ECO:0000256" key="1">
    <source>
        <dbReference type="ARBA" id="ARBA00004571"/>
    </source>
</evidence>
<evidence type="ECO:0000256" key="16">
    <source>
        <dbReference type="SAM" id="SignalP"/>
    </source>
</evidence>